<proteinExistence type="predicted"/>
<name>A0A2G8JHX1_STIJA</name>
<dbReference type="OrthoDB" id="6433898at2759"/>
<sequence length="136" mass="14931">MTSSTVIACLCQVFSLFGTPAYIHSDRGAAFLSKELTEFLMLRGVACSRTTSYNPQGNGQTERYNGIVWKTIMLALETRGTAKHWQEVLPDALHSVRSLVCTTTNQTPHERFLSSTEDPPLGSLSFLALLARSCAC</sequence>
<evidence type="ECO:0000256" key="1">
    <source>
        <dbReference type="SAM" id="SignalP"/>
    </source>
</evidence>
<keyword evidence="1" id="KW-0732">Signal</keyword>
<dbReference type="Pfam" id="PF00665">
    <property type="entry name" value="rve"/>
    <property type="match status" value="1"/>
</dbReference>
<feature type="signal peptide" evidence="1">
    <location>
        <begin position="1"/>
        <end position="25"/>
    </location>
</feature>
<dbReference type="InterPro" id="IPR050951">
    <property type="entry name" value="Retrovirus_Pol_polyprotein"/>
</dbReference>
<accession>A0A2G8JHX1</accession>
<dbReference type="GO" id="GO:0003676">
    <property type="term" value="F:nucleic acid binding"/>
    <property type="evidence" value="ECO:0007669"/>
    <property type="project" value="InterPro"/>
</dbReference>
<dbReference type="EMBL" id="MRZV01001923">
    <property type="protein sequence ID" value="PIK35350.1"/>
    <property type="molecule type" value="Genomic_DNA"/>
</dbReference>
<feature type="chain" id="PRO_5013809038" evidence="1">
    <location>
        <begin position="26"/>
        <end position="136"/>
    </location>
</feature>
<gene>
    <name evidence="3" type="ORF">BSL78_27824</name>
</gene>
<evidence type="ECO:0000313" key="4">
    <source>
        <dbReference type="Proteomes" id="UP000230750"/>
    </source>
</evidence>
<dbReference type="InterPro" id="IPR001584">
    <property type="entry name" value="Integrase_cat-core"/>
</dbReference>
<dbReference type="PROSITE" id="PS50994">
    <property type="entry name" value="INTEGRASE"/>
    <property type="match status" value="1"/>
</dbReference>
<evidence type="ECO:0000313" key="3">
    <source>
        <dbReference type="EMBL" id="PIK35350.1"/>
    </source>
</evidence>
<dbReference type="GO" id="GO:0015074">
    <property type="term" value="P:DNA integration"/>
    <property type="evidence" value="ECO:0007669"/>
    <property type="project" value="InterPro"/>
</dbReference>
<dbReference type="InterPro" id="IPR036397">
    <property type="entry name" value="RNaseH_sf"/>
</dbReference>
<dbReference type="SUPFAM" id="SSF53098">
    <property type="entry name" value="Ribonuclease H-like"/>
    <property type="match status" value="1"/>
</dbReference>
<dbReference type="PANTHER" id="PTHR37984:SF15">
    <property type="entry name" value="INTEGRASE CATALYTIC DOMAIN-CONTAINING PROTEIN"/>
    <property type="match status" value="1"/>
</dbReference>
<reference evidence="3 4" key="1">
    <citation type="journal article" date="2017" name="PLoS Biol.">
        <title>The sea cucumber genome provides insights into morphological evolution and visceral regeneration.</title>
        <authorList>
            <person name="Zhang X."/>
            <person name="Sun L."/>
            <person name="Yuan J."/>
            <person name="Sun Y."/>
            <person name="Gao Y."/>
            <person name="Zhang L."/>
            <person name="Li S."/>
            <person name="Dai H."/>
            <person name="Hamel J.F."/>
            <person name="Liu C."/>
            <person name="Yu Y."/>
            <person name="Liu S."/>
            <person name="Lin W."/>
            <person name="Guo K."/>
            <person name="Jin S."/>
            <person name="Xu P."/>
            <person name="Storey K.B."/>
            <person name="Huan P."/>
            <person name="Zhang T."/>
            <person name="Zhou Y."/>
            <person name="Zhang J."/>
            <person name="Lin C."/>
            <person name="Li X."/>
            <person name="Xing L."/>
            <person name="Huo D."/>
            <person name="Sun M."/>
            <person name="Wang L."/>
            <person name="Mercier A."/>
            <person name="Li F."/>
            <person name="Yang H."/>
            <person name="Xiang J."/>
        </authorList>
    </citation>
    <scope>NUCLEOTIDE SEQUENCE [LARGE SCALE GENOMIC DNA]</scope>
    <source>
        <strain evidence="3">Shaxun</strain>
        <tissue evidence="3">Muscle</tissue>
    </source>
</reference>
<protein>
    <submittedName>
        <fullName evidence="3">Pro-Pol polyprotein</fullName>
    </submittedName>
</protein>
<dbReference type="PANTHER" id="PTHR37984">
    <property type="entry name" value="PROTEIN CBG26694"/>
    <property type="match status" value="1"/>
</dbReference>
<keyword evidence="4" id="KW-1185">Reference proteome</keyword>
<comment type="caution">
    <text evidence="3">The sequence shown here is derived from an EMBL/GenBank/DDBJ whole genome shotgun (WGS) entry which is preliminary data.</text>
</comment>
<organism evidence="3 4">
    <name type="scientific">Stichopus japonicus</name>
    <name type="common">Sea cucumber</name>
    <dbReference type="NCBI Taxonomy" id="307972"/>
    <lineage>
        <taxon>Eukaryota</taxon>
        <taxon>Metazoa</taxon>
        <taxon>Echinodermata</taxon>
        <taxon>Eleutherozoa</taxon>
        <taxon>Echinozoa</taxon>
        <taxon>Holothuroidea</taxon>
        <taxon>Aspidochirotacea</taxon>
        <taxon>Aspidochirotida</taxon>
        <taxon>Stichopodidae</taxon>
        <taxon>Apostichopus</taxon>
    </lineage>
</organism>
<dbReference type="Gene3D" id="3.30.420.10">
    <property type="entry name" value="Ribonuclease H-like superfamily/Ribonuclease H"/>
    <property type="match status" value="1"/>
</dbReference>
<dbReference type="AlphaFoldDB" id="A0A2G8JHX1"/>
<dbReference type="InterPro" id="IPR012337">
    <property type="entry name" value="RNaseH-like_sf"/>
</dbReference>
<feature type="domain" description="Integrase catalytic" evidence="2">
    <location>
        <begin position="1"/>
        <end position="116"/>
    </location>
</feature>
<evidence type="ECO:0000259" key="2">
    <source>
        <dbReference type="PROSITE" id="PS50994"/>
    </source>
</evidence>
<dbReference type="Proteomes" id="UP000230750">
    <property type="component" value="Unassembled WGS sequence"/>
</dbReference>